<dbReference type="GO" id="GO:0005634">
    <property type="term" value="C:nucleus"/>
    <property type="evidence" value="ECO:0007669"/>
    <property type="project" value="TreeGrafter"/>
</dbReference>
<evidence type="ECO:0000313" key="1">
    <source>
        <dbReference type="EMBL" id="JAT16320.1"/>
    </source>
</evidence>
<dbReference type="GO" id="GO:0045892">
    <property type="term" value="P:negative regulation of DNA-templated transcription"/>
    <property type="evidence" value="ECO:0007669"/>
    <property type="project" value="TreeGrafter"/>
</dbReference>
<dbReference type="EMBL" id="GEBQ01023657">
    <property type="protein sequence ID" value="JAT16320.1"/>
    <property type="molecule type" value="Transcribed_RNA"/>
</dbReference>
<name>A0A1B6KY20_9HEMI</name>
<dbReference type="GO" id="GO:0003682">
    <property type="term" value="F:chromatin binding"/>
    <property type="evidence" value="ECO:0007669"/>
    <property type="project" value="TreeGrafter"/>
</dbReference>
<sequence length="153" mass="17964">MRYETRGIKLPNFGLKSSQMKQALGLVDVRLNTPTHIKKRGRRSKAENERLRKLEELAQETRMDDSQYQVETNPLLWTIEDVFQYMKRTQDCDMLANLLRDEEFDGKALMLLNLPSCMDELNLNQKTALRLCRHVEAVKFAFYSKFVTDMDPS</sequence>
<dbReference type="SUPFAM" id="SSF47769">
    <property type="entry name" value="SAM/Pointed domain"/>
    <property type="match status" value="1"/>
</dbReference>
<dbReference type="PANTHER" id="PTHR12247">
    <property type="entry name" value="POLYCOMB GROUP PROTEIN"/>
    <property type="match status" value="1"/>
</dbReference>
<accession>A0A1B6KY20</accession>
<dbReference type="InterPro" id="IPR050548">
    <property type="entry name" value="PcG_chromatin_remod_factors"/>
</dbReference>
<dbReference type="Gene3D" id="1.10.150.50">
    <property type="entry name" value="Transcription Factor, Ets-1"/>
    <property type="match status" value="1"/>
</dbReference>
<organism evidence="1">
    <name type="scientific">Graphocephala atropunctata</name>
    <dbReference type="NCBI Taxonomy" id="36148"/>
    <lineage>
        <taxon>Eukaryota</taxon>
        <taxon>Metazoa</taxon>
        <taxon>Ecdysozoa</taxon>
        <taxon>Arthropoda</taxon>
        <taxon>Hexapoda</taxon>
        <taxon>Insecta</taxon>
        <taxon>Pterygota</taxon>
        <taxon>Neoptera</taxon>
        <taxon>Paraneoptera</taxon>
        <taxon>Hemiptera</taxon>
        <taxon>Auchenorrhyncha</taxon>
        <taxon>Membracoidea</taxon>
        <taxon>Cicadellidae</taxon>
        <taxon>Cicadellinae</taxon>
        <taxon>Cicadellini</taxon>
        <taxon>Graphocephala</taxon>
    </lineage>
</organism>
<gene>
    <name evidence="1" type="ORF">g.16492</name>
</gene>
<reference evidence="1" key="1">
    <citation type="submission" date="2015-11" db="EMBL/GenBank/DDBJ databases">
        <title>De novo transcriptome assembly of four potential Pierce s Disease insect vectors from Arizona vineyards.</title>
        <authorList>
            <person name="Tassone E.E."/>
        </authorList>
    </citation>
    <scope>NUCLEOTIDE SEQUENCE</scope>
</reference>
<proteinExistence type="predicted"/>
<dbReference type="InterPro" id="IPR013761">
    <property type="entry name" value="SAM/pointed_sf"/>
</dbReference>
<dbReference type="PANTHER" id="PTHR12247:SF129">
    <property type="entry name" value="SOP-2-RELATED PROTEIN 3"/>
    <property type="match status" value="1"/>
</dbReference>
<dbReference type="GO" id="GO:0042393">
    <property type="term" value="F:histone binding"/>
    <property type="evidence" value="ECO:0007669"/>
    <property type="project" value="TreeGrafter"/>
</dbReference>
<protein>
    <submittedName>
        <fullName evidence="1">Uncharacterized protein</fullName>
    </submittedName>
</protein>
<dbReference type="AlphaFoldDB" id="A0A1B6KY20"/>